<evidence type="ECO:0000256" key="6">
    <source>
        <dbReference type="ARBA" id="ARBA00020337"/>
    </source>
</evidence>
<dbReference type="NCBIfam" id="TIGR01198">
    <property type="entry name" value="pgl"/>
    <property type="match status" value="1"/>
</dbReference>
<evidence type="ECO:0000256" key="1">
    <source>
        <dbReference type="ARBA" id="ARBA00000832"/>
    </source>
</evidence>
<evidence type="ECO:0000256" key="2">
    <source>
        <dbReference type="ARBA" id="ARBA00002681"/>
    </source>
</evidence>
<evidence type="ECO:0000259" key="8">
    <source>
        <dbReference type="Pfam" id="PF01182"/>
    </source>
</evidence>
<reference evidence="9 10" key="1">
    <citation type="journal article" date="2017" name="Nature">
        <title>Atmospheric trace gases support primary production in Antarctic desert surface soil.</title>
        <authorList>
            <person name="Ji M."/>
            <person name="Greening C."/>
            <person name="Vanwonterghem I."/>
            <person name="Carere C.R."/>
            <person name="Bay S.K."/>
            <person name="Steen J.A."/>
            <person name="Montgomery K."/>
            <person name="Lines T."/>
            <person name="Beardall J."/>
            <person name="van Dorst J."/>
            <person name="Snape I."/>
            <person name="Stott M.B."/>
            <person name="Hugenholtz P."/>
            <person name="Ferrari B.C."/>
        </authorList>
    </citation>
    <scope>NUCLEOTIDE SEQUENCE [LARGE SCALE GENOMIC DNA]</scope>
    <source>
        <strain evidence="9">RRmetagenome_bin12</strain>
    </source>
</reference>
<dbReference type="Proteomes" id="UP000248724">
    <property type="component" value="Unassembled WGS sequence"/>
</dbReference>
<dbReference type="UniPathway" id="UPA00115">
    <property type="reaction ID" value="UER00409"/>
</dbReference>
<comment type="caution">
    <text evidence="9">The sequence shown here is derived from an EMBL/GenBank/DDBJ whole genome shotgun (WGS) entry which is preliminary data.</text>
</comment>
<dbReference type="InterPro" id="IPR006148">
    <property type="entry name" value="Glc/Gal-6P_isomerase"/>
</dbReference>
<keyword evidence="7" id="KW-0378">Hydrolase</keyword>
<evidence type="ECO:0000313" key="10">
    <source>
        <dbReference type="Proteomes" id="UP000248724"/>
    </source>
</evidence>
<dbReference type="SUPFAM" id="SSF100950">
    <property type="entry name" value="NagB/RpiA/CoA transferase-like"/>
    <property type="match status" value="1"/>
</dbReference>
<dbReference type="PANTHER" id="PTHR11054">
    <property type="entry name" value="6-PHOSPHOGLUCONOLACTONASE"/>
    <property type="match status" value="1"/>
</dbReference>
<dbReference type="InterPro" id="IPR039104">
    <property type="entry name" value="6PGL"/>
</dbReference>
<gene>
    <name evidence="7 9" type="primary">pgl</name>
    <name evidence="9" type="ORF">DLM65_08345</name>
</gene>
<dbReference type="GO" id="GO:0017057">
    <property type="term" value="F:6-phosphogluconolactonase activity"/>
    <property type="evidence" value="ECO:0007669"/>
    <property type="project" value="UniProtKB-UniRule"/>
</dbReference>
<proteinExistence type="inferred from homology"/>
<dbReference type="CDD" id="cd01400">
    <property type="entry name" value="6PGL"/>
    <property type="match status" value="1"/>
</dbReference>
<sequence length="221" mass="23856">MNGELVVVDDVADAFSGRVIEAFRNRPDEGFSLVLSGGETARRCYQRLAADGGDRVDWWQVDVYWGDERCVPPDDPDSNERLGREALLERVGAANAIYPMRCDDGPDPYQQRVAQAGRLDLVHLGLGPDGHTASLFPGSPALLADPGRLVVMNEDPTGKNPHRRMTLTYSGIARARLVIFTVSGAGKAGAFAGLRRGEPDLPASHVQADQIVWLVDHAAAG</sequence>
<dbReference type="Gene3D" id="3.40.50.1360">
    <property type="match status" value="1"/>
</dbReference>
<evidence type="ECO:0000256" key="4">
    <source>
        <dbReference type="ARBA" id="ARBA00010662"/>
    </source>
</evidence>
<protein>
    <recommendedName>
        <fullName evidence="6 7">6-phosphogluconolactonase</fullName>
        <shortName evidence="7">6PGL</shortName>
        <ecNumber evidence="5 7">3.1.1.31</ecNumber>
    </recommendedName>
</protein>
<dbReference type="EMBL" id="QHBU01000155">
    <property type="protein sequence ID" value="PZR80347.1"/>
    <property type="molecule type" value="Genomic_DNA"/>
</dbReference>
<feature type="domain" description="Glucosamine/galactosamine-6-phosphate isomerase" evidence="8">
    <location>
        <begin position="8"/>
        <end position="213"/>
    </location>
</feature>
<dbReference type="PANTHER" id="PTHR11054:SF0">
    <property type="entry name" value="6-PHOSPHOGLUCONOLACTONASE"/>
    <property type="match status" value="1"/>
</dbReference>
<dbReference type="GO" id="GO:0005975">
    <property type="term" value="P:carbohydrate metabolic process"/>
    <property type="evidence" value="ECO:0007669"/>
    <property type="project" value="UniProtKB-UniRule"/>
</dbReference>
<comment type="function">
    <text evidence="2 7">Hydrolysis of 6-phosphogluconolactone to 6-phosphogluconate.</text>
</comment>
<organism evidence="9 10">
    <name type="scientific">Candidatus Aeolococcus gillhamiae</name>
    <dbReference type="NCBI Taxonomy" id="3127015"/>
    <lineage>
        <taxon>Bacteria</taxon>
        <taxon>Bacillati</taxon>
        <taxon>Candidatus Dormiibacterota</taxon>
        <taxon>Candidatus Dormibacteria</taxon>
        <taxon>Candidatus Aeolococcales</taxon>
        <taxon>Candidatus Aeolococcaceae</taxon>
        <taxon>Candidatus Aeolococcus</taxon>
    </lineage>
</organism>
<comment type="similarity">
    <text evidence="4 7">Belongs to the glucosamine/galactosamine-6-phosphate isomerase family. 6-phosphogluconolactonase subfamily.</text>
</comment>
<comment type="pathway">
    <text evidence="3 7">Carbohydrate degradation; pentose phosphate pathway; D-ribulose 5-phosphate from D-glucose 6-phosphate (oxidative stage): step 2/3.</text>
</comment>
<dbReference type="EC" id="3.1.1.31" evidence="5 7"/>
<evidence type="ECO:0000256" key="5">
    <source>
        <dbReference type="ARBA" id="ARBA00013198"/>
    </source>
</evidence>
<evidence type="ECO:0000256" key="3">
    <source>
        <dbReference type="ARBA" id="ARBA00004961"/>
    </source>
</evidence>
<evidence type="ECO:0000256" key="7">
    <source>
        <dbReference type="RuleBase" id="RU365095"/>
    </source>
</evidence>
<name>A0A2W5Z8J5_9BACT</name>
<evidence type="ECO:0000313" key="9">
    <source>
        <dbReference type="EMBL" id="PZR80347.1"/>
    </source>
</evidence>
<accession>A0A2W5Z8J5</accession>
<dbReference type="AlphaFoldDB" id="A0A2W5Z8J5"/>
<comment type="catalytic activity">
    <reaction evidence="1 7">
        <text>6-phospho-D-glucono-1,5-lactone + H2O = 6-phospho-D-gluconate + H(+)</text>
        <dbReference type="Rhea" id="RHEA:12556"/>
        <dbReference type="ChEBI" id="CHEBI:15377"/>
        <dbReference type="ChEBI" id="CHEBI:15378"/>
        <dbReference type="ChEBI" id="CHEBI:57955"/>
        <dbReference type="ChEBI" id="CHEBI:58759"/>
        <dbReference type="EC" id="3.1.1.31"/>
    </reaction>
</comment>
<dbReference type="InterPro" id="IPR005900">
    <property type="entry name" value="6-phosphogluconolactonase_DevB"/>
</dbReference>
<dbReference type="GO" id="GO:0006098">
    <property type="term" value="P:pentose-phosphate shunt"/>
    <property type="evidence" value="ECO:0007669"/>
    <property type="project" value="UniProtKB-UniPathway"/>
</dbReference>
<dbReference type="Pfam" id="PF01182">
    <property type="entry name" value="Glucosamine_iso"/>
    <property type="match status" value="1"/>
</dbReference>
<dbReference type="InterPro" id="IPR037171">
    <property type="entry name" value="NagB/RpiA_transferase-like"/>
</dbReference>